<feature type="region of interest" description="Disordered" evidence="1">
    <location>
        <begin position="172"/>
        <end position="192"/>
    </location>
</feature>
<name>A0A0X3TQY9_9RHOB</name>
<dbReference type="Gene3D" id="1.10.10.10">
    <property type="entry name" value="Winged helix-like DNA-binding domain superfamily/Winged helix DNA-binding domain"/>
    <property type="match status" value="1"/>
</dbReference>
<gene>
    <name evidence="4" type="ORF">AVO45_09385</name>
</gene>
<evidence type="ECO:0000259" key="3">
    <source>
        <dbReference type="SMART" id="SM00421"/>
    </source>
</evidence>
<proteinExistence type="predicted"/>
<feature type="domain" description="HTH luxR-type" evidence="3">
    <location>
        <begin position="107"/>
        <end position="164"/>
    </location>
</feature>
<sequence>MIGWNTANPRLGEREARRAALMALMIVVQALCAVFFIGDVLLDATEGSADSRWHLAFETVAAIVLCIGTLYFMVELRRLWVRMAQVNAGLRAARGEMFQVIDAFFASWGLTPAERDVALLILKGLDNESIAQIRGTAAGTVRAQSAAIYAKANVDGRAQLLSLFMEELLAGDSGDSDPSEQFKPSVAARSAR</sequence>
<dbReference type="GO" id="GO:0003677">
    <property type="term" value="F:DNA binding"/>
    <property type="evidence" value="ECO:0007669"/>
    <property type="project" value="InterPro"/>
</dbReference>
<keyword evidence="2" id="KW-0812">Transmembrane</keyword>
<dbReference type="InterPro" id="IPR036388">
    <property type="entry name" value="WH-like_DNA-bd_sf"/>
</dbReference>
<keyword evidence="2" id="KW-0472">Membrane</keyword>
<dbReference type="GO" id="GO:0006355">
    <property type="term" value="P:regulation of DNA-templated transcription"/>
    <property type="evidence" value="ECO:0007669"/>
    <property type="project" value="InterPro"/>
</dbReference>
<dbReference type="SUPFAM" id="SSF46894">
    <property type="entry name" value="C-terminal effector domain of the bipartite response regulators"/>
    <property type="match status" value="1"/>
</dbReference>
<dbReference type="STRING" id="1685379.AVO45_09385"/>
<feature type="transmembrane region" description="Helical" evidence="2">
    <location>
        <begin position="20"/>
        <end position="41"/>
    </location>
</feature>
<accession>A0A0X3TQY9</accession>
<evidence type="ECO:0000313" key="5">
    <source>
        <dbReference type="Proteomes" id="UP000053791"/>
    </source>
</evidence>
<evidence type="ECO:0000256" key="1">
    <source>
        <dbReference type="SAM" id="MobiDB-lite"/>
    </source>
</evidence>
<dbReference type="InterPro" id="IPR016032">
    <property type="entry name" value="Sig_transdc_resp-reg_C-effctor"/>
</dbReference>
<comment type="caution">
    <text evidence="4">The sequence shown here is derived from an EMBL/GenBank/DDBJ whole genome shotgun (WGS) entry which is preliminary data.</text>
</comment>
<organism evidence="4 5">
    <name type="scientific">Ruegeria marisrubri</name>
    <dbReference type="NCBI Taxonomy" id="1685379"/>
    <lineage>
        <taxon>Bacteria</taxon>
        <taxon>Pseudomonadati</taxon>
        <taxon>Pseudomonadota</taxon>
        <taxon>Alphaproteobacteria</taxon>
        <taxon>Rhodobacterales</taxon>
        <taxon>Roseobacteraceae</taxon>
        <taxon>Ruegeria</taxon>
    </lineage>
</organism>
<protein>
    <submittedName>
        <fullName evidence="4">LuxR family transcriptional regulator</fullName>
    </submittedName>
</protein>
<feature type="transmembrane region" description="Helical" evidence="2">
    <location>
        <begin position="53"/>
        <end position="74"/>
    </location>
</feature>
<dbReference type="SMART" id="SM00421">
    <property type="entry name" value="HTH_LUXR"/>
    <property type="match status" value="1"/>
</dbReference>
<dbReference type="Pfam" id="PF00196">
    <property type="entry name" value="GerE"/>
    <property type="match status" value="1"/>
</dbReference>
<reference evidence="4 5" key="1">
    <citation type="submission" date="2015-12" db="EMBL/GenBank/DDBJ databases">
        <authorList>
            <person name="Shamseldin A."/>
            <person name="Moawad H."/>
            <person name="Abd El-Rahim W.M."/>
            <person name="Sadowsky M.J."/>
        </authorList>
    </citation>
    <scope>NUCLEOTIDE SEQUENCE [LARGE SCALE GENOMIC DNA]</scope>
    <source>
        <strain evidence="4 5">ZGT118</strain>
    </source>
</reference>
<evidence type="ECO:0000313" key="4">
    <source>
        <dbReference type="EMBL" id="KUJ78155.1"/>
    </source>
</evidence>
<evidence type="ECO:0000256" key="2">
    <source>
        <dbReference type="SAM" id="Phobius"/>
    </source>
</evidence>
<dbReference type="AlphaFoldDB" id="A0A0X3TQY9"/>
<dbReference type="Proteomes" id="UP000053791">
    <property type="component" value="Unassembled WGS sequence"/>
</dbReference>
<keyword evidence="5" id="KW-1185">Reference proteome</keyword>
<dbReference type="EMBL" id="LQBQ01000023">
    <property type="protein sequence ID" value="KUJ78155.1"/>
    <property type="molecule type" value="Genomic_DNA"/>
</dbReference>
<keyword evidence="2" id="KW-1133">Transmembrane helix</keyword>
<dbReference type="InterPro" id="IPR000792">
    <property type="entry name" value="Tscrpt_reg_LuxR_C"/>
</dbReference>